<organism evidence="1">
    <name type="scientific">Saccharomyces cerevisiae (strain Lalvin EC1118 / Prise de mousse)</name>
    <name type="common">Baker's yeast</name>
    <dbReference type="NCBI Taxonomy" id="643680"/>
    <lineage>
        <taxon>Eukaryota</taxon>
        <taxon>Fungi</taxon>
        <taxon>Dikarya</taxon>
        <taxon>Ascomycota</taxon>
        <taxon>Saccharomycotina</taxon>
        <taxon>Saccharomycetes</taxon>
        <taxon>Saccharomycetales</taxon>
        <taxon>Saccharomycetaceae</taxon>
        <taxon>Saccharomyces</taxon>
    </lineage>
</organism>
<dbReference type="EMBL" id="FN393067">
    <property type="protein sequence ID" value="CAY79275.1"/>
    <property type="molecule type" value="Genomic_DNA"/>
</dbReference>
<name>C8Z7A9_YEAS8</name>
<proteinExistence type="predicted"/>
<protein>
    <submittedName>
        <fullName evidence="1">EC1118_1E8_2212p</fullName>
    </submittedName>
</protein>
<dbReference type="AlphaFoldDB" id="C8Z7A9"/>
<gene>
    <name evidence="1" type="ORF">EC1118_1E8_2212g</name>
</gene>
<reference evidence="1" key="1">
    <citation type="journal article" date="2009" name="Proc. Natl. Acad. Sci. U.S.A.">
        <title>Eukaryote-to-eukaryote gene transfer events revealed by the genome sequence of the wine yeast Saccharomyces cerevisiae EC1118.</title>
        <authorList>
            <person name="Novo M."/>
            <person name="Bigey F."/>
            <person name="Beyne E."/>
            <person name="Galeote V."/>
            <person name="Gavory F."/>
            <person name="Mallet S."/>
            <person name="Cambot B."/>
            <person name="Legras J.L."/>
            <person name="Wincker P."/>
            <person name="Casaregola S."/>
            <person name="Dequin S."/>
        </authorList>
    </citation>
    <scope>NUCLEOTIDE SEQUENCE [LARGE SCALE GENOMIC DNA]</scope>
    <source>
        <strain evidence="1">Lalvin EC1118</strain>
        <strain>Lalvin EC1118 / Prise de mousse</strain>
    </source>
</reference>
<dbReference type="HOGENOM" id="CLU_2706257_0_0_1"/>
<evidence type="ECO:0000313" key="1">
    <source>
        <dbReference type="EMBL" id="CAY79275.1"/>
    </source>
</evidence>
<sequence>MWAGKGKKPETGLLSNSFSRERAKGQYFSLESSQSWQLFRSISRSQNCGSHSSFCSIENCECEYGTNAIDALI</sequence>
<accession>C8Z7A9</accession>